<dbReference type="EMBL" id="JWLZ01000112">
    <property type="protein sequence ID" value="KHT64252.1"/>
    <property type="molecule type" value="Genomic_DNA"/>
</dbReference>
<evidence type="ECO:0000313" key="2">
    <source>
        <dbReference type="Proteomes" id="UP000031278"/>
    </source>
</evidence>
<accession>A0A0B9H5U6</accession>
<gene>
    <name evidence="1" type="ORF">RJ45_07625</name>
</gene>
<reference evidence="1 2" key="1">
    <citation type="submission" date="2014-12" db="EMBL/GenBank/DDBJ databases">
        <title>Genome sequencing of Photobacterium gaetbulicola AD005a.</title>
        <authorList>
            <person name="Adrian T.G.S."/>
            <person name="Chan K.G."/>
        </authorList>
    </citation>
    <scope>NUCLEOTIDE SEQUENCE [LARGE SCALE GENOMIC DNA]</scope>
    <source>
        <strain evidence="1 2">AD005a</strain>
    </source>
</reference>
<evidence type="ECO:0000313" key="1">
    <source>
        <dbReference type="EMBL" id="KHT64252.1"/>
    </source>
</evidence>
<dbReference type="RefSeq" id="WP_039460379.1">
    <property type="nucleotide sequence ID" value="NZ_JWLZ01000112.1"/>
</dbReference>
<proteinExistence type="predicted"/>
<dbReference type="Proteomes" id="UP000031278">
    <property type="component" value="Unassembled WGS sequence"/>
</dbReference>
<sequence>MATDFDSLLPNLKEFSIPDTPFKVVDPTALPDDTRQAFDEFLAGSTLPQAFCAYSHDYSQFCKKVRNGEISIG</sequence>
<dbReference type="AlphaFoldDB" id="A0A0B9H5U6"/>
<protein>
    <submittedName>
        <fullName evidence="1">Uncharacterized protein</fullName>
    </submittedName>
</protein>
<comment type="caution">
    <text evidence="1">The sequence shown here is derived from an EMBL/GenBank/DDBJ whole genome shotgun (WGS) entry which is preliminary data.</text>
</comment>
<organism evidence="1 2">
    <name type="scientific">Photobacterium gaetbulicola</name>
    <dbReference type="NCBI Taxonomy" id="1295392"/>
    <lineage>
        <taxon>Bacteria</taxon>
        <taxon>Pseudomonadati</taxon>
        <taxon>Pseudomonadota</taxon>
        <taxon>Gammaproteobacteria</taxon>
        <taxon>Vibrionales</taxon>
        <taxon>Vibrionaceae</taxon>
        <taxon>Photobacterium</taxon>
    </lineage>
</organism>
<name>A0A0B9H5U6_9GAMM</name>